<protein>
    <submittedName>
        <fullName evidence="4">Integrase core domain protein</fullName>
    </submittedName>
</protein>
<dbReference type="InterPro" id="IPR012337">
    <property type="entry name" value="RNaseH-like_sf"/>
</dbReference>
<dbReference type="Gene3D" id="1.10.10.60">
    <property type="entry name" value="Homeodomain-like"/>
    <property type="match status" value="1"/>
</dbReference>
<reference evidence="4 5" key="1">
    <citation type="submission" date="2019-03" db="EMBL/GenBank/DDBJ databases">
        <title>Deep-cultivation of Planctomycetes and their phenomic and genomic characterization uncovers novel biology.</title>
        <authorList>
            <person name="Wiegand S."/>
            <person name="Jogler M."/>
            <person name="Boedeker C."/>
            <person name="Pinto D."/>
            <person name="Vollmers J."/>
            <person name="Rivas-Marin E."/>
            <person name="Kohn T."/>
            <person name="Peeters S.H."/>
            <person name="Heuer A."/>
            <person name="Rast P."/>
            <person name="Oberbeckmann S."/>
            <person name="Bunk B."/>
            <person name="Jeske O."/>
            <person name="Meyerdierks A."/>
            <person name="Storesund J.E."/>
            <person name="Kallscheuer N."/>
            <person name="Luecker S."/>
            <person name="Lage O.M."/>
            <person name="Pohl T."/>
            <person name="Merkel B.J."/>
            <person name="Hornburger P."/>
            <person name="Mueller R.-W."/>
            <person name="Bruemmer F."/>
            <person name="Labrenz M."/>
            <person name="Spormann A.M."/>
            <person name="Op den Camp H."/>
            <person name="Overmann J."/>
            <person name="Amann R."/>
            <person name="Jetten M.S.M."/>
            <person name="Mascher T."/>
            <person name="Medema M.H."/>
            <person name="Devos D.P."/>
            <person name="Kaster A.-K."/>
            <person name="Ovreas L."/>
            <person name="Rohde M."/>
            <person name="Galperin M.Y."/>
            <person name="Jogler C."/>
        </authorList>
    </citation>
    <scope>NUCLEOTIDE SEQUENCE [LARGE SCALE GENOMIC DNA]</scope>
    <source>
        <strain evidence="4 5">Enr13</strain>
    </source>
</reference>
<evidence type="ECO:0000313" key="4">
    <source>
        <dbReference type="EMBL" id="QDV45591.1"/>
    </source>
</evidence>
<accession>A0A518HXK7</accession>
<evidence type="ECO:0000259" key="3">
    <source>
        <dbReference type="PROSITE" id="PS50994"/>
    </source>
</evidence>
<dbReference type="PANTHER" id="PTHR35004:SF8">
    <property type="entry name" value="TRANSPOSASE RV3428C-RELATED"/>
    <property type="match status" value="1"/>
</dbReference>
<evidence type="ECO:0000256" key="1">
    <source>
        <dbReference type="ARBA" id="ARBA00009277"/>
    </source>
</evidence>
<dbReference type="InterPro" id="IPR036397">
    <property type="entry name" value="RNaseH_sf"/>
</dbReference>
<dbReference type="PROSITE" id="PS50994">
    <property type="entry name" value="INTEGRASE"/>
    <property type="match status" value="1"/>
</dbReference>
<comment type="similarity">
    <text evidence="1">Belongs to the transposase IS21/IS408/IS1162 family.</text>
</comment>
<dbReference type="GO" id="GO:0015074">
    <property type="term" value="P:DNA integration"/>
    <property type="evidence" value="ECO:0007669"/>
    <property type="project" value="InterPro"/>
</dbReference>
<dbReference type="Pfam" id="PF00665">
    <property type="entry name" value="rve"/>
    <property type="match status" value="1"/>
</dbReference>
<dbReference type="NCBIfam" id="NF033546">
    <property type="entry name" value="transpos_IS21"/>
    <property type="match status" value="1"/>
</dbReference>
<dbReference type="InterPro" id="IPR054353">
    <property type="entry name" value="IstA-like_C"/>
</dbReference>
<dbReference type="Proteomes" id="UP000319004">
    <property type="component" value="Chromosome"/>
</dbReference>
<dbReference type="AlphaFoldDB" id="A0A518HXK7"/>
<proteinExistence type="inferred from homology"/>
<feature type="domain" description="Integrase catalytic" evidence="3">
    <location>
        <begin position="142"/>
        <end position="327"/>
    </location>
</feature>
<dbReference type="KEGG" id="snep:Enr13x_54700"/>
<organism evidence="4 5">
    <name type="scientific">Stieleria neptunia</name>
    <dbReference type="NCBI Taxonomy" id="2527979"/>
    <lineage>
        <taxon>Bacteria</taxon>
        <taxon>Pseudomonadati</taxon>
        <taxon>Planctomycetota</taxon>
        <taxon>Planctomycetia</taxon>
        <taxon>Pirellulales</taxon>
        <taxon>Pirellulaceae</taxon>
        <taxon>Stieleria</taxon>
    </lineage>
</organism>
<name>A0A518HXK7_9BACT</name>
<dbReference type="GO" id="GO:0003676">
    <property type="term" value="F:nucleic acid binding"/>
    <property type="evidence" value="ECO:0007669"/>
    <property type="project" value="InterPro"/>
</dbReference>
<dbReference type="PANTHER" id="PTHR35004">
    <property type="entry name" value="TRANSPOSASE RV3428C-RELATED"/>
    <property type="match status" value="1"/>
</dbReference>
<dbReference type="Pfam" id="PF22483">
    <property type="entry name" value="Mu-transpos_C_2"/>
    <property type="match status" value="1"/>
</dbReference>
<feature type="region of interest" description="Disordered" evidence="2">
    <location>
        <begin position="43"/>
        <end position="64"/>
    </location>
</feature>
<dbReference type="EMBL" id="CP037423">
    <property type="protein sequence ID" value="QDV45591.1"/>
    <property type="molecule type" value="Genomic_DNA"/>
</dbReference>
<dbReference type="SUPFAM" id="SSF53098">
    <property type="entry name" value="Ribonuclease H-like"/>
    <property type="match status" value="1"/>
</dbReference>
<evidence type="ECO:0000313" key="5">
    <source>
        <dbReference type="Proteomes" id="UP000319004"/>
    </source>
</evidence>
<keyword evidence="5" id="KW-1185">Reference proteome</keyword>
<evidence type="ECO:0000256" key="2">
    <source>
        <dbReference type="SAM" id="MobiDB-lite"/>
    </source>
</evidence>
<gene>
    <name evidence="4" type="ORF">Enr13x_54700</name>
</gene>
<dbReference type="InterPro" id="IPR001584">
    <property type="entry name" value="Integrase_cat-core"/>
</dbReference>
<sequence>MANHLSVTKSNSIKQLHQQGLSQRQIAAAVGVDRKTVRRQLAGNPAEAAPNSDPKGTSAPTGIAAGEPVTELDKQSEQLVPYSPSQCQPFRQAIEQMLSAGLSAQRVFQDLQTEHAYQGSYYSVRRFVKKLRTEKPEAFRRLEVEPGFEAQVDFGTGAPVIDENGRRRKTHVLRVVLSHSRKGYAEVVYRQTTDEFITALENAFVAFGGVPKVIVIDNLKAAVKNPDWYDPELVPKLQAFADHYNTTVLPTRPYTPRHKGKVERGVDYVQENALKGKSFTSLCEQNDYLANWESNVADKRIHGTTQKQVGTHFETTEKPTLQPLRIDRFPNFYEGRRKVSRDGHVAVERAYYSAPPEYVGYSVWVRWDSRTVRLLDNDLKQIAIFARSVAGKHNTNPQHIASEKINSIERGTGYLLRKASAIGNFSARWSEAMLEQRGITGHRVLHGLIQLANKHRYDKIEQACDIAWRHGDFHLRTLRRLIKRKEAVQQLMPFLEDHELIRPLASYDQFVHECVQRNLYQSQGGKSDE</sequence>
<dbReference type="Gene3D" id="3.30.420.10">
    <property type="entry name" value="Ribonuclease H-like superfamily/Ribonuclease H"/>
    <property type="match status" value="1"/>
</dbReference>